<evidence type="ECO:0000256" key="8">
    <source>
        <dbReference type="ARBA" id="ARBA00048679"/>
    </source>
</evidence>
<keyword evidence="5" id="KW-0418">Kinase</keyword>
<feature type="domain" description="AGC-kinase C-terminal" evidence="10">
    <location>
        <begin position="279"/>
        <end position="339"/>
    </location>
</feature>
<dbReference type="EMBL" id="MPUH01000489">
    <property type="protein sequence ID" value="OMJ79067.1"/>
    <property type="molecule type" value="Genomic_DNA"/>
</dbReference>
<keyword evidence="3" id="KW-0808">Transferase</keyword>
<proteinExistence type="predicted"/>
<dbReference type="Gene3D" id="1.10.510.10">
    <property type="entry name" value="Transferase(Phosphotransferase) domain 1"/>
    <property type="match status" value="1"/>
</dbReference>
<dbReference type="PROSITE" id="PS51285">
    <property type="entry name" value="AGC_KINASE_CTER"/>
    <property type="match status" value="1"/>
</dbReference>
<dbReference type="Pfam" id="PF00069">
    <property type="entry name" value="Pkinase"/>
    <property type="match status" value="1"/>
</dbReference>
<reference evidence="11 12" key="1">
    <citation type="submission" date="2016-11" db="EMBL/GenBank/DDBJ databases">
        <title>The macronuclear genome of Stentor coeruleus: a giant cell with tiny introns.</title>
        <authorList>
            <person name="Slabodnick M."/>
            <person name="Ruby J.G."/>
            <person name="Reiff S.B."/>
            <person name="Swart E.C."/>
            <person name="Gosai S."/>
            <person name="Prabakaran S."/>
            <person name="Witkowska E."/>
            <person name="Larue G.E."/>
            <person name="Fisher S."/>
            <person name="Freeman R.M."/>
            <person name="Gunawardena J."/>
            <person name="Chu W."/>
            <person name="Stover N.A."/>
            <person name="Gregory B.D."/>
            <person name="Nowacki M."/>
            <person name="Derisi J."/>
            <person name="Roy S.W."/>
            <person name="Marshall W.F."/>
            <person name="Sood P."/>
        </authorList>
    </citation>
    <scope>NUCLEOTIDE SEQUENCE [LARGE SCALE GENOMIC DNA]</scope>
    <source>
        <strain evidence="11">WM001</strain>
    </source>
</reference>
<dbReference type="OrthoDB" id="63989at2759"/>
<evidence type="ECO:0000256" key="4">
    <source>
        <dbReference type="ARBA" id="ARBA00022741"/>
    </source>
</evidence>
<accession>A0A1R2BQQ9</accession>
<evidence type="ECO:0000313" key="12">
    <source>
        <dbReference type="Proteomes" id="UP000187209"/>
    </source>
</evidence>
<evidence type="ECO:0000313" key="11">
    <source>
        <dbReference type="EMBL" id="OMJ79067.1"/>
    </source>
</evidence>
<keyword evidence="12" id="KW-1185">Reference proteome</keyword>
<keyword evidence="2" id="KW-0723">Serine/threonine-protein kinase</keyword>
<evidence type="ECO:0000256" key="3">
    <source>
        <dbReference type="ARBA" id="ARBA00022679"/>
    </source>
</evidence>
<dbReference type="PROSITE" id="PS50011">
    <property type="entry name" value="PROTEIN_KINASE_DOM"/>
    <property type="match status" value="1"/>
</dbReference>
<evidence type="ECO:0000259" key="10">
    <source>
        <dbReference type="PROSITE" id="PS51285"/>
    </source>
</evidence>
<evidence type="ECO:0000259" key="9">
    <source>
        <dbReference type="PROSITE" id="PS50011"/>
    </source>
</evidence>
<evidence type="ECO:0000256" key="6">
    <source>
        <dbReference type="ARBA" id="ARBA00022840"/>
    </source>
</evidence>
<evidence type="ECO:0000256" key="5">
    <source>
        <dbReference type="ARBA" id="ARBA00022777"/>
    </source>
</evidence>
<dbReference type="SUPFAM" id="SSF56112">
    <property type="entry name" value="Protein kinase-like (PK-like)"/>
    <property type="match status" value="1"/>
</dbReference>
<dbReference type="InterPro" id="IPR008271">
    <property type="entry name" value="Ser/Thr_kinase_AS"/>
</dbReference>
<dbReference type="EC" id="2.7.11.1" evidence="1"/>
<dbReference type="PROSITE" id="PS00108">
    <property type="entry name" value="PROTEIN_KINASE_ST"/>
    <property type="match status" value="1"/>
</dbReference>
<dbReference type="SMART" id="SM00220">
    <property type="entry name" value="S_TKc"/>
    <property type="match status" value="1"/>
</dbReference>
<protein>
    <recommendedName>
        <fullName evidence="1">non-specific serine/threonine protein kinase</fullName>
        <ecNumber evidence="1">2.7.11.1</ecNumber>
    </recommendedName>
</protein>
<dbReference type="InterPro" id="IPR050236">
    <property type="entry name" value="Ser_Thr_kinase_AGC"/>
</dbReference>
<dbReference type="Proteomes" id="UP000187209">
    <property type="component" value="Unassembled WGS sequence"/>
</dbReference>
<feature type="domain" description="Protein kinase" evidence="9">
    <location>
        <begin position="21"/>
        <end position="278"/>
    </location>
</feature>
<dbReference type="PANTHER" id="PTHR24356:SF374">
    <property type="entry name" value="PROTEIN KINASE DOMAIN-CONTAINING PROTEIN"/>
    <property type="match status" value="1"/>
</dbReference>
<keyword evidence="6" id="KW-0067">ATP-binding</keyword>
<dbReference type="GO" id="GO:0005524">
    <property type="term" value="F:ATP binding"/>
    <property type="evidence" value="ECO:0007669"/>
    <property type="project" value="UniProtKB-KW"/>
</dbReference>
<comment type="catalytic activity">
    <reaction evidence="8">
        <text>L-seryl-[protein] + ATP = O-phospho-L-seryl-[protein] + ADP + H(+)</text>
        <dbReference type="Rhea" id="RHEA:17989"/>
        <dbReference type="Rhea" id="RHEA-COMP:9863"/>
        <dbReference type="Rhea" id="RHEA-COMP:11604"/>
        <dbReference type="ChEBI" id="CHEBI:15378"/>
        <dbReference type="ChEBI" id="CHEBI:29999"/>
        <dbReference type="ChEBI" id="CHEBI:30616"/>
        <dbReference type="ChEBI" id="CHEBI:83421"/>
        <dbReference type="ChEBI" id="CHEBI:456216"/>
        <dbReference type="EC" id="2.7.11.1"/>
    </reaction>
</comment>
<dbReference type="GO" id="GO:0004674">
    <property type="term" value="F:protein serine/threonine kinase activity"/>
    <property type="evidence" value="ECO:0007669"/>
    <property type="project" value="UniProtKB-KW"/>
</dbReference>
<dbReference type="AlphaFoldDB" id="A0A1R2BQQ9"/>
<comment type="catalytic activity">
    <reaction evidence="7">
        <text>L-threonyl-[protein] + ATP = O-phospho-L-threonyl-[protein] + ADP + H(+)</text>
        <dbReference type="Rhea" id="RHEA:46608"/>
        <dbReference type="Rhea" id="RHEA-COMP:11060"/>
        <dbReference type="Rhea" id="RHEA-COMP:11605"/>
        <dbReference type="ChEBI" id="CHEBI:15378"/>
        <dbReference type="ChEBI" id="CHEBI:30013"/>
        <dbReference type="ChEBI" id="CHEBI:30616"/>
        <dbReference type="ChEBI" id="CHEBI:61977"/>
        <dbReference type="ChEBI" id="CHEBI:456216"/>
        <dbReference type="EC" id="2.7.11.1"/>
    </reaction>
</comment>
<name>A0A1R2BQQ9_9CILI</name>
<evidence type="ECO:0000256" key="7">
    <source>
        <dbReference type="ARBA" id="ARBA00047899"/>
    </source>
</evidence>
<comment type="caution">
    <text evidence="11">The sequence shown here is derived from an EMBL/GenBank/DDBJ whole genome shotgun (WGS) entry which is preliminary data.</text>
</comment>
<dbReference type="FunFam" id="1.10.510.10:FF:000454">
    <property type="entry name" value="Uncharacterized protein"/>
    <property type="match status" value="1"/>
</dbReference>
<keyword evidence="4" id="KW-0547">Nucleotide-binding</keyword>
<dbReference type="InterPro" id="IPR011009">
    <property type="entry name" value="Kinase-like_dom_sf"/>
</dbReference>
<evidence type="ECO:0000256" key="2">
    <source>
        <dbReference type="ARBA" id="ARBA00022527"/>
    </source>
</evidence>
<dbReference type="GO" id="GO:0035556">
    <property type="term" value="P:intracellular signal transduction"/>
    <property type="evidence" value="ECO:0007669"/>
    <property type="project" value="TreeGrafter"/>
</dbReference>
<dbReference type="PANTHER" id="PTHR24356">
    <property type="entry name" value="SERINE/THREONINE-PROTEIN KINASE"/>
    <property type="match status" value="1"/>
</dbReference>
<dbReference type="Gene3D" id="3.30.200.20">
    <property type="entry name" value="Phosphorylase Kinase, domain 1"/>
    <property type="match status" value="1"/>
</dbReference>
<organism evidence="11 12">
    <name type="scientific">Stentor coeruleus</name>
    <dbReference type="NCBI Taxonomy" id="5963"/>
    <lineage>
        <taxon>Eukaryota</taxon>
        <taxon>Sar</taxon>
        <taxon>Alveolata</taxon>
        <taxon>Ciliophora</taxon>
        <taxon>Postciliodesmatophora</taxon>
        <taxon>Heterotrichea</taxon>
        <taxon>Heterotrichida</taxon>
        <taxon>Stentoridae</taxon>
        <taxon>Stentor</taxon>
    </lineage>
</organism>
<sequence>MGICHNNRDFDNAFSLSKSDFNYIKAIGRGAIGTVFRAVHKRTRGQIAIKEFVKEDIQSKEALFYILNERSLLSILNHQFIINIQFAFQDKRKLYLGLDLKLGGDLRYHMLKRKYSEPEVKFVIACLIQGIEYIHSKNVIHKDIKPENIVYDNKGYAFLTDFGTSSLWKEDNHYETSGTPGYMAPEVICRQSHSFVSDFFALGVIIYEIIIGSRPYTGKSRKEIREAILEKQAKIKNENIPLGWSEDAVNICNKLLKRKPNTRLGANGIDEIKKHPWFNDIDEEKLKNFELKAPFLPEGHDNFDFDHVNFYFSRDYTKKNNLSKNDFLGYFYVPLPSQR</sequence>
<gene>
    <name evidence="11" type="ORF">SteCoe_20965</name>
</gene>
<dbReference type="InterPro" id="IPR000961">
    <property type="entry name" value="AGC-kinase_C"/>
</dbReference>
<dbReference type="InterPro" id="IPR000719">
    <property type="entry name" value="Prot_kinase_dom"/>
</dbReference>
<evidence type="ECO:0000256" key="1">
    <source>
        <dbReference type="ARBA" id="ARBA00012513"/>
    </source>
</evidence>